<dbReference type="AlphaFoldDB" id="A0A7X8YI08"/>
<dbReference type="InterPro" id="IPR050261">
    <property type="entry name" value="FrsA_esterase"/>
</dbReference>
<evidence type="ECO:0000313" key="2">
    <source>
        <dbReference type="EMBL" id="NLS14125.1"/>
    </source>
</evidence>
<dbReference type="Pfam" id="PF06500">
    <property type="entry name" value="FrsA-like"/>
    <property type="match status" value="1"/>
</dbReference>
<dbReference type="EMBL" id="JABAIK010000016">
    <property type="protein sequence ID" value="NLS14125.1"/>
    <property type="molecule type" value="Genomic_DNA"/>
</dbReference>
<dbReference type="SUPFAM" id="SSF53474">
    <property type="entry name" value="alpha/beta-Hydrolases"/>
    <property type="match status" value="1"/>
</dbReference>
<keyword evidence="1" id="KW-0378">Hydrolase</keyword>
<dbReference type="PANTHER" id="PTHR22946">
    <property type="entry name" value="DIENELACTONE HYDROLASE DOMAIN-CONTAINING PROTEIN-RELATED"/>
    <property type="match status" value="1"/>
</dbReference>
<dbReference type="GO" id="GO:0016787">
    <property type="term" value="F:hydrolase activity"/>
    <property type="evidence" value="ECO:0007669"/>
    <property type="project" value="UniProtKB-KW"/>
</dbReference>
<comment type="caution">
    <text evidence="2">The sequence shown here is derived from an EMBL/GenBank/DDBJ whole genome shotgun (WGS) entry which is preliminary data.</text>
</comment>
<evidence type="ECO:0000313" key="3">
    <source>
        <dbReference type="Proteomes" id="UP000535589"/>
    </source>
</evidence>
<keyword evidence="3" id="KW-1185">Reference proteome</keyword>
<organism evidence="2 3">
    <name type="scientific">Vibrio agarilyticus</name>
    <dbReference type="NCBI Taxonomy" id="2726741"/>
    <lineage>
        <taxon>Bacteria</taxon>
        <taxon>Pseudomonadati</taxon>
        <taxon>Pseudomonadota</taxon>
        <taxon>Gammaproteobacteria</taxon>
        <taxon>Vibrionales</taxon>
        <taxon>Vibrionaceae</taxon>
        <taxon>Vibrio</taxon>
    </lineage>
</organism>
<accession>A0A7X8YI08</accession>
<sequence length="415" mass="46701">MNDEISKNLSETLFVNHKQAKETSTLTRYMPSSEERLVTQREAQGQAWYRNLRRLLWTWQGVDPIEMEAVFARIASSTHSRSEEQWLDTVMGFRGGNWAFEWTRLGAKYRAESATLTNEPAAQALFQAALCYSIASYPHLRNDNLASQARILAFETYEQAAKQSPYIVKTIEVPYQNRKVLAYLHLPNTDNPKPAVLVSGGLESLQVDMWRLFHDHLAPRDFAMITVDMPSLGHSAHWPLTENSSELHQAVLCELAKLPWVDHHRVGLLGFRFGGHAMTRLAFLEQDKVKACAVLGAPVHELFVAPQRLQAMPKMYLDVLASRLGKNGVDIGSLAGQMLAWSLKLQGFLANRKTPVPILALSIEGDPVSSLSDNRMVATYSRYGRAKQIPSDNITQGYEQALDLAIKWLEDEIVA</sequence>
<proteinExistence type="predicted"/>
<protein>
    <submittedName>
        <fullName evidence="2">Esterase FrsA</fullName>
    </submittedName>
</protein>
<dbReference type="InterPro" id="IPR029058">
    <property type="entry name" value="AB_hydrolase_fold"/>
</dbReference>
<dbReference type="Proteomes" id="UP000535589">
    <property type="component" value="Unassembled WGS sequence"/>
</dbReference>
<dbReference type="Gene3D" id="3.40.50.1820">
    <property type="entry name" value="alpha/beta hydrolase"/>
    <property type="match status" value="1"/>
</dbReference>
<reference evidence="2 3" key="1">
    <citation type="submission" date="2020-04" db="EMBL/GenBank/DDBJ databases">
        <title>Vibrio sp. SM6, a novel species isolated from seawater.</title>
        <authorList>
            <person name="Wang X."/>
        </authorList>
    </citation>
    <scope>NUCLEOTIDE SEQUENCE [LARGE SCALE GENOMIC DNA]</scope>
    <source>
        <strain evidence="2 3">SM6</strain>
    </source>
</reference>
<dbReference type="RefSeq" id="WP_168837221.1">
    <property type="nucleotide sequence ID" value="NZ_JABAIK010000016.1"/>
</dbReference>
<name>A0A7X8YI08_9VIBR</name>
<dbReference type="InterPro" id="IPR010520">
    <property type="entry name" value="FrsA-like"/>
</dbReference>
<evidence type="ECO:0000256" key="1">
    <source>
        <dbReference type="ARBA" id="ARBA00022801"/>
    </source>
</evidence>
<dbReference type="PANTHER" id="PTHR22946:SF4">
    <property type="entry name" value="ESTERASE FRSA"/>
    <property type="match status" value="1"/>
</dbReference>
<dbReference type="NCBIfam" id="NF003460">
    <property type="entry name" value="PRK05077.1"/>
    <property type="match status" value="1"/>
</dbReference>
<gene>
    <name evidence="2" type="primary">frsA</name>
    <name evidence="2" type="ORF">HGP28_14635</name>
</gene>